<gene>
    <name evidence="6" type="ORF">EV685_2366</name>
</gene>
<dbReference type="PANTHER" id="PTHR37423">
    <property type="entry name" value="SOLUBLE LYTIC MUREIN TRANSGLYCOSYLASE-RELATED"/>
    <property type="match status" value="1"/>
</dbReference>
<evidence type="ECO:0000256" key="4">
    <source>
        <dbReference type="SAM" id="SignalP"/>
    </source>
</evidence>
<evidence type="ECO:0000256" key="3">
    <source>
        <dbReference type="SAM" id="MobiDB-lite"/>
    </source>
</evidence>
<evidence type="ECO:0000256" key="2">
    <source>
        <dbReference type="ARBA" id="ARBA00022729"/>
    </source>
</evidence>
<dbReference type="GO" id="GO:0042597">
    <property type="term" value="C:periplasmic space"/>
    <property type="evidence" value="ECO:0007669"/>
    <property type="project" value="InterPro"/>
</dbReference>
<dbReference type="InterPro" id="IPR023346">
    <property type="entry name" value="Lysozyme-like_dom_sf"/>
</dbReference>
<dbReference type="Gene3D" id="1.10.1240.20">
    <property type="entry name" value="Lytic transglycosylase, superhelical linker domain"/>
    <property type="match status" value="1"/>
</dbReference>
<accession>A0A4Q7LKY4</accession>
<dbReference type="InterPro" id="IPR037061">
    <property type="entry name" value="Lytic_TGlycoase_superhlx_L_sf"/>
</dbReference>
<dbReference type="Gene3D" id="1.25.20.10">
    <property type="entry name" value="Bacterial muramidases"/>
    <property type="match status" value="1"/>
</dbReference>
<proteinExistence type="inferred from homology"/>
<name>A0A4Q7LKY4_9BURK</name>
<dbReference type="InterPro" id="IPR008939">
    <property type="entry name" value="Lytic_TGlycosylase_superhlx_U"/>
</dbReference>
<dbReference type="EMBL" id="SGWV01000009">
    <property type="protein sequence ID" value="RZS54881.1"/>
    <property type="molecule type" value="Genomic_DNA"/>
</dbReference>
<evidence type="ECO:0000259" key="5">
    <source>
        <dbReference type="Pfam" id="PF01464"/>
    </source>
</evidence>
<evidence type="ECO:0000313" key="6">
    <source>
        <dbReference type="EMBL" id="RZS54881.1"/>
    </source>
</evidence>
<evidence type="ECO:0000256" key="1">
    <source>
        <dbReference type="ARBA" id="ARBA00007734"/>
    </source>
</evidence>
<dbReference type="SUPFAM" id="SSF48435">
    <property type="entry name" value="Bacterial muramidases"/>
    <property type="match status" value="1"/>
</dbReference>
<dbReference type="Pfam" id="PF01464">
    <property type="entry name" value="SLT"/>
    <property type="match status" value="1"/>
</dbReference>
<feature type="signal peptide" evidence="4">
    <location>
        <begin position="1"/>
        <end position="34"/>
    </location>
</feature>
<feature type="region of interest" description="Disordered" evidence="3">
    <location>
        <begin position="688"/>
        <end position="708"/>
    </location>
</feature>
<dbReference type="PANTHER" id="PTHR37423:SF5">
    <property type="entry name" value="SOLUBLE LYTIC MUREIN TRANSGLYCOSYLASE"/>
    <property type="match status" value="1"/>
</dbReference>
<keyword evidence="2 4" id="KW-0732">Signal</keyword>
<dbReference type="Proteomes" id="UP000293433">
    <property type="component" value="Unassembled WGS sequence"/>
</dbReference>
<comment type="similarity">
    <text evidence="1">Belongs to the transglycosylase Slt family.</text>
</comment>
<dbReference type="OrthoDB" id="92254at2"/>
<dbReference type="InterPro" id="IPR008258">
    <property type="entry name" value="Transglycosylase_SLT_dom_1"/>
</dbReference>
<comment type="caution">
    <text evidence="6">The sequence shown here is derived from an EMBL/GenBank/DDBJ whole genome shotgun (WGS) entry which is preliminary data.</text>
</comment>
<feature type="domain" description="Transglycosylase SLT" evidence="5">
    <location>
        <begin position="538"/>
        <end position="641"/>
    </location>
</feature>
<dbReference type="AlphaFoldDB" id="A0A4Q7LKY4"/>
<feature type="chain" id="PRO_5020227879" evidence="4">
    <location>
        <begin position="35"/>
        <end position="708"/>
    </location>
</feature>
<protein>
    <submittedName>
        <fullName evidence="6">Soluble lytic murein transglycosylase</fullName>
    </submittedName>
</protein>
<dbReference type="CDD" id="cd13401">
    <property type="entry name" value="Slt70-like"/>
    <property type="match status" value="1"/>
</dbReference>
<dbReference type="RefSeq" id="WP_130482196.1">
    <property type="nucleotide sequence ID" value="NZ_SGWV01000009.1"/>
</dbReference>
<organism evidence="6 7">
    <name type="scientific">Sphaerotilus mobilis</name>
    <dbReference type="NCBI Taxonomy" id="47994"/>
    <lineage>
        <taxon>Bacteria</taxon>
        <taxon>Pseudomonadati</taxon>
        <taxon>Pseudomonadota</taxon>
        <taxon>Betaproteobacteria</taxon>
        <taxon>Burkholderiales</taxon>
        <taxon>Sphaerotilaceae</taxon>
        <taxon>Sphaerotilus</taxon>
    </lineage>
</organism>
<sequence>MRLTCPTGRRAPLAVLALAFAVAALLNPISPAQAQTQAAPAVAPAAPANAAGAAGATGIGAPAHALDARLVEAREAQRKRDRVRLVALRDELVAGRHPLAIWADYWELGLRLGELTQSDLDAFYARWPGSYLEDRLRNDWLLELGIRRDWSGFALEQPRFKLADDRQVDCYLQIVRHQAGEDVRPVARQLWMTQREPMGGCTLMATTLFEARRLSSADAWAKARVSAEAGRRVLAREALALIDEKLVDKPASPLNELWEQPQRYLQKKADAASRQGAELVVLALVRLATSDPQTAATLLEDRWQAALAPDAAAWTWAAIAKQAAWKVMPEADAWFQRAGAVPQARDVDWSDDTLAWRARAALRAGDDGRWARLRSAIDAMSAPAQADPAWVYWKARALQALAAPGAEGDGQRTGAAVLLERIAGHYSFYGKLATEALGRTQALPQRPAPLTPEERRAADQHPGLNRALALLALGLRPEGVREWNYSIVGMADRELLAAAQRACDREVWDRCIHTSERTRAEVDVAQRFPMPFRADVLAAAQELGIDPANVYGLIRQESRFILDARSSVGAAGLMQLMPATARWTARKLGLDFRPEQITDRQVNLRLGVGYLKLVLDDVEGSLPMAAAAYNAGPSRLRRWRDGPPQEVAAWAEGIPFNETRDYVKKVLSNASYYGALLGGVNAAPLRSRLGPPIATRPPGAPPENKELP</sequence>
<reference evidence="6 7" key="1">
    <citation type="submission" date="2019-02" db="EMBL/GenBank/DDBJ databases">
        <title>Genomic Encyclopedia of Type Strains, Phase IV (KMG-IV): sequencing the most valuable type-strain genomes for metagenomic binning, comparative biology and taxonomic classification.</title>
        <authorList>
            <person name="Goeker M."/>
        </authorList>
    </citation>
    <scope>NUCLEOTIDE SEQUENCE [LARGE SCALE GENOMIC DNA]</scope>
    <source>
        <strain evidence="6 7">DSM 10617</strain>
    </source>
</reference>
<evidence type="ECO:0000313" key="7">
    <source>
        <dbReference type="Proteomes" id="UP000293433"/>
    </source>
</evidence>
<dbReference type="Gene3D" id="1.10.530.10">
    <property type="match status" value="1"/>
</dbReference>
<dbReference type="SUPFAM" id="SSF53955">
    <property type="entry name" value="Lysozyme-like"/>
    <property type="match status" value="1"/>
</dbReference>
<keyword evidence="7" id="KW-1185">Reference proteome</keyword>
<dbReference type="GO" id="GO:0004553">
    <property type="term" value="F:hydrolase activity, hydrolyzing O-glycosyl compounds"/>
    <property type="evidence" value="ECO:0007669"/>
    <property type="project" value="InterPro"/>
</dbReference>